<evidence type="ECO:0000313" key="3">
    <source>
        <dbReference type="EMBL" id="DAD28914.1"/>
    </source>
</evidence>
<comment type="caution">
    <text evidence="3">The sequence shown here is derived from an EMBL/GenBank/DDBJ whole genome shotgun (WGS) entry which is preliminary data.</text>
</comment>
<proteinExistence type="predicted"/>
<name>A0A822Y4Q1_NELNU</name>
<dbReference type="EMBL" id="DUZY01000002">
    <property type="protein sequence ID" value="DAD28914.1"/>
    <property type="molecule type" value="Genomic_DNA"/>
</dbReference>
<dbReference type="Pfam" id="PF06916">
    <property type="entry name" value="FAM210A-B_dom"/>
    <property type="match status" value="1"/>
</dbReference>
<sequence>MATSLLFPPVSSGTVFCSSSTCFSKSEKFSLSSLSASQLLCKSHRRHHLKVRALKETTKEPNTSPPPSAEEITEKFGLEVGLWKIFSSKEGGKEGKGEKSKGDQAKELLAKYGGAYLATSITLSLISFSLCYVLISAGIDVQALLQKVSHLETLILLLSTTHLVGVYNSISQGSEAMALCFLLCNAVPFALVCKNHGSTKYK</sequence>
<reference evidence="3 4" key="1">
    <citation type="journal article" date="2020" name="Mol. Biol. Evol.">
        <title>Distinct Expression and Methylation Patterns for Genes with Different Fates following a Single Whole-Genome Duplication in Flowering Plants.</title>
        <authorList>
            <person name="Shi T."/>
            <person name="Rahmani R.S."/>
            <person name="Gugger P.F."/>
            <person name="Wang M."/>
            <person name="Li H."/>
            <person name="Zhang Y."/>
            <person name="Li Z."/>
            <person name="Wang Q."/>
            <person name="Van de Peer Y."/>
            <person name="Marchal K."/>
            <person name="Chen J."/>
        </authorList>
    </citation>
    <scope>NUCLEOTIDE SEQUENCE [LARGE SCALE GENOMIC DNA]</scope>
    <source>
        <tissue evidence="3">Leaf</tissue>
    </source>
</reference>
<keyword evidence="4" id="KW-1185">Reference proteome</keyword>
<accession>A0A822Y4Q1</accession>
<dbReference type="PANTHER" id="PTHR21377:SF20">
    <property type="entry name" value="OS04G0416000 PROTEIN"/>
    <property type="match status" value="1"/>
</dbReference>
<dbReference type="InterPro" id="IPR009688">
    <property type="entry name" value="FAM210A/B-like_dom"/>
</dbReference>
<feature type="transmembrane region" description="Helical" evidence="1">
    <location>
        <begin position="151"/>
        <end position="170"/>
    </location>
</feature>
<evidence type="ECO:0000256" key="1">
    <source>
        <dbReference type="SAM" id="Phobius"/>
    </source>
</evidence>
<dbReference type="InterPro" id="IPR045866">
    <property type="entry name" value="FAM210A/B-like"/>
</dbReference>
<keyword evidence="1" id="KW-0812">Transmembrane</keyword>
<feature type="transmembrane region" description="Helical" evidence="1">
    <location>
        <begin position="176"/>
        <end position="193"/>
    </location>
</feature>
<gene>
    <name evidence="3" type="ORF">HUJ06_030382</name>
</gene>
<keyword evidence="1" id="KW-1133">Transmembrane helix</keyword>
<keyword evidence="1" id="KW-0472">Membrane</keyword>
<dbReference type="PANTHER" id="PTHR21377">
    <property type="entry name" value="PROTEIN FAM210B, MITOCHONDRIAL"/>
    <property type="match status" value="1"/>
</dbReference>
<organism evidence="3 4">
    <name type="scientific">Nelumbo nucifera</name>
    <name type="common">Sacred lotus</name>
    <dbReference type="NCBI Taxonomy" id="4432"/>
    <lineage>
        <taxon>Eukaryota</taxon>
        <taxon>Viridiplantae</taxon>
        <taxon>Streptophyta</taxon>
        <taxon>Embryophyta</taxon>
        <taxon>Tracheophyta</taxon>
        <taxon>Spermatophyta</taxon>
        <taxon>Magnoliopsida</taxon>
        <taxon>Proteales</taxon>
        <taxon>Nelumbonaceae</taxon>
        <taxon>Nelumbo</taxon>
    </lineage>
</organism>
<protein>
    <recommendedName>
        <fullName evidence="2">DUF1279 domain-containing protein</fullName>
    </recommendedName>
</protein>
<feature type="domain" description="DUF1279" evidence="2">
    <location>
        <begin position="104"/>
        <end position="152"/>
    </location>
</feature>
<dbReference type="Proteomes" id="UP000607653">
    <property type="component" value="Unassembled WGS sequence"/>
</dbReference>
<evidence type="ECO:0000259" key="2">
    <source>
        <dbReference type="Pfam" id="PF06916"/>
    </source>
</evidence>
<evidence type="ECO:0000313" key="4">
    <source>
        <dbReference type="Proteomes" id="UP000607653"/>
    </source>
</evidence>
<feature type="transmembrane region" description="Helical" evidence="1">
    <location>
        <begin position="115"/>
        <end position="139"/>
    </location>
</feature>
<dbReference type="AlphaFoldDB" id="A0A822Y4Q1"/>